<dbReference type="AlphaFoldDB" id="A0A8J8CE79"/>
<proteinExistence type="predicted"/>
<comment type="caution">
    <text evidence="1">The sequence shown here is derived from an EMBL/GenBank/DDBJ whole genome shotgun (WGS) entry which is preliminary data.</text>
</comment>
<dbReference type="EMBL" id="JAHEAC010000055">
    <property type="protein sequence ID" value="MBX8644352.1"/>
    <property type="molecule type" value="Genomic_DNA"/>
</dbReference>
<name>A0A8J8CE79_9ARCH</name>
<reference evidence="1" key="1">
    <citation type="submission" date="2021-05" db="EMBL/GenBank/DDBJ databases">
        <title>Genomic insights into ecological role and evolution of a novel Thermoplasmata order Candidatus Sysuiplasmatales.</title>
        <authorList>
            <person name="Yuan Y."/>
        </authorList>
    </citation>
    <scope>NUCLEOTIDE SEQUENCE</scope>
    <source>
        <strain evidence="1">TUT19-bin139</strain>
    </source>
</reference>
<evidence type="ECO:0000313" key="1">
    <source>
        <dbReference type="EMBL" id="MBX8644352.1"/>
    </source>
</evidence>
<organism evidence="1 2">
    <name type="scientific">Candidatus Sysuiplasma superficiale</name>
    <dbReference type="NCBI Taxonomy" id="2823368"/>
    <lineage>
        <taxon>Archaea</taxon>
        <taxon>Methanobacteriati</taxon>
        <taxon>Thermoplasmatota</taxon>
        <taxon>Thermoplasmata</taxon>
        <taxon>Candidatus Sysuiplasmatales</taxon>
        <taxon>Candidatus Sysuiplasmataceae</taxon>
        <taxon>Candidatus Sysuiplasma</taxon>
    </lineage>
</organism>
<accession>A0A8J8CE79</accession>
<sequence length="492" mass="50902">MPRSGLCINAGALLNAACILIVLLQGSAVGSNAVISYGAGASTHAAPSPIALYRQDSTPLTNITDSAGGYTLNLTDNWVTAMSADSQGNIYLAETDGRVYSLSPSGRTGTVGSPFAGTHCAKGKGPVTGLAAVPSADGGAPSPPLYLVILTMEGYLYSYSFANGTWFNFSAAWGIVPASFSHSSWTSLSSFGYDVFAVTITGDVLEITFPPGGVPLYTFTHSSSPLPVLSSVAIEGTAASGKFHAAHGFVIFAISASAETAEFISSSATWTTSGSIPASRAISIASGPDSAGNSRDHYVYAISPENSTPVYVAQYTFSLKPVMLSFAPLGVPPFDTGTVSEITIHNSSVVVSSTGGEIAQSAAGGEWSYTVLPISPADYTCFILSSVLKSVVYSSPLSGVNLTSLKSLSLNFSNLTSVYPEMSYSSSAGLISVSSPAPLSPSFPLNMTVTVVTDTLFNSQLVSQCTVLFGGSVVLTFHVTLHLINHFYYEVP</sequence>
<protein>
    <submittedName>
        <fullName evidence="1">Uncharacterized protein</fullName>
    </submittedName>
</protein>
<evidence type="ECO:0000313" key="2">
    <source>
        <dbReference type="Proteomes" id="UP000750197"/>
    </source>
</evidence>
<gene>
    <name evidence="1" type="ORF">KIY12_06505</name>
</gene>
<dbReference type="Proteomes" id="UP000750197">
    <property type="component" value="Unassembled WGS sequence"/>
</dbReference>